<dbReference type="AlphaFoldDB" id="A0A2I0IPV1"/>
<gene>
    <name evidence="1" type="ORF">CRG98_033657</name>
</gene>
<accession>A0A2I0IPV1</accession>
<keyword evidence="2" id="KW-1185">Reference proteome</keyword>
<organism evidence="1 2">
    <name type="scientific">Punica granatum</name>
    <name type="common">Pomegranate</name>
    <dbReference type="NCBI Taxonomy" id="22663"/>
    <lineage>
        <taxon>Eukaryota</taxon>
        <taxon>Viridiplantae</taxon>
        <taxon>Streptophyta</taxon>
        <taxon>Embryophyta</taxon>
        <taxon>Tracheophyta</taxon>
        <taxon>Spermatophyta</taxon>
        <taxon>Magnoliopsida</taxon>
        <taxon>eudicotyledons</taxon>
        <taxon>Gunneridae</taxon>
        <taxon>Pentapetalae</taxon>
        <taxon>rosids</taxon>
        <taxon>malvids</taxon>
        <taxon>Myrtales</taxon>
        <taxon>Lythraceae</taxon>
        <taxon>Punica</taxon>
    </lineage>
</organism>
<evidence type="ECO:0000313" key="2">
    <source>
        <dbReference type="Proteomes" id="UP000233551"/>
    </source>
</evidence>
<sequence length="140" mass="15288">FTVLRIFLICPSEPVRGSHLDNCCSEVGSESRGVLDVLQLDAVSRASTVPGLVHHHEPLLHKVHIGPTCRAPEPTGTSEPESASMSILLLWILSWYVKQWACPIVWAPAQIGRIAFIGEEFGQGLDEPVSQTLLRPSVAQ</sequence>
<dbReference type="Proteomes" id="UP000233551">
    <property type="component" value="Unassembled WGS sequence"/>
</dbReference>
<proteinExistence type="predicted"/>
<dbReference type="EMBL" id="PGOL01002681">
    <property type="protein sequence ID" value="PKI46017.1"/>
    <property type="molecule type" value="Genomic_DNA"/>
</dbReference>
<protein>
    <submittedName>
        <fullName evidence="1">Uncharacterized protein</fullName>
    </submittedName>
</protein>
<feature type="non-terminal residue" evidence="1">
    <location>
        <position position="1"/>
    </location>
</feature>
<name>A0A2I0IPV1_PUNGR</name>
<reference evidence="1 2" key="1">
    <citation type="submission" date="2017-11" db="EMBL/GenBank/DDBJ databases">
        <title>De-novo sequencing of pomegranate (Punica granatum L.) genome.</title>
        <authorList>
            <person name="Akparov Z."/>
            <person name="Amiraslanov A."/>
            <person name="Hajiyeva S."/>
            <person name="Abbasov M."/>
            <person name="Kaur K."/>
            <person name="Hamwieh A."/>
            <person name="Solovyev V."/>
            <person name="Salamov A."/>
            <person name="Braich B."/>
            <person name="Kosarev P."/>
            <person name="Mahmoud A."/>
            <person name="Hajiyev E."/>
            <person name="Babayeva S."/>
            <person name="Izzatullayeva V."/>
            <person name="Mammadov A."/>
            <person name="Mammadov A."/>
            <person name="Sharifova S."/>
            <person name="Ojaghi J."/>
            <person name="Eynullazada K."/>
            <person name="Bayramov B."/>
            <person name="Abdulazimova A."/>
            <person name="Shahmuradov I."/>
        </authorList>
    </citation>
    <scope>NUCLEOTIDE SEQUENCE [LARGE SCALE GENOMIC DNA]</scope>
    <source>
        <strain evidence="2">cv. AG2017</strain>
        <tissue evidence="1">Leaf</tissue>
    </source>
</reference>
<evidence type="ECO:0000313" key="1">
    <source>
        <dbReference type="EMBL" id="PKI46017.1"/>
    </source>
</evidence>
<comment type="caution">
    <text evidence="1">The sequence shown here is derived from an EMBL/GenBank/DDBJ whole genome shotgun (WGS) entry which is preliminary data.</text>
</comment>